<dbReference type="VEuPathDB" id="AmoebaDB:DDB_G0284949"/>
<comment type="caution">
    <text evidence="1">The sequence shown here is derived from an EMBL/GenBank/DDBJ whole genome shotgun (WGS) entry which is preliminary data.</text>
</comment>
<dbReference type="PaxDb" id="44689-DDB0186274"/>
<dbReference type="HOGENOM" id="CLU_3243267_0_0_1"/>
<accession>Q54NW8</accession>
<gene>
    <name evidence="1" type="ORF">DDB_G0284949</name>
</gene>
<name>Q54NW8_DICDI</name>
<dbReference type="dictyBase" id="DDB_G0284949"/>
<protein>
    <submittedName>
        <fullName evidence="1">Uncharacterized protein</fullName>
    </submittedName>
</protein>
<keyword evidence="2" id="KW-1185">Reference proteome</keyword>
<sequence>MEPEKIVEGRVGQEYEVSDNYKGTWKEAEGNYSKSNKNSFLDR</sequence>
<dbReference type="Proteomes" id="UP000002195">
    <property type="component" value="Unassembled WGS sequence"/>
</dbReference>
<reference evidence="1 2" key="1">
    <citation type="journal article" date="2005" name="Nature">
        <title>The genome of the social amoeba Dictyostelium discoideum.</title>
        <authorList>
            <consortium name="The Dictyostelium discoideum Sequencing Consortium"/>
            <person name="Eichinger L."/>
            <person name="Pachebat J.A."/>
            <person name="Glockner G."/>
            <person name="Rajandream M.A."/>
            <person name="Sucgang R."/>
            <person name="Berriman M."/>
            <person name="Song J."/>
            <person name="Olsen R."/>
            <person name="Szafranski K."/>
            <person name="Xu Q."/>
            <person name="Tunggal B."/>
            <person name="Kummerfeld S."/>
            <person name="Madera M."/>
            <person name="Konfortov B.A."/>
            <person name="Rivero F."/>
            <person name="Bankier A.T."/>
            <person name="Lehmann R."/>
            <person name="Hamlin N."/>
            <person name="Davies R."/>
            <person name="Gaudet P."/>
            <person name="Fey P."/>
            <person name="Pilcher K."/>
            <person name="Chen G."/>
            <person name="Saunders D."/>
            <person name="Sodergren E."/>
            <person name="Davis P."/>
            <person name="Kerhornou A."/>
            <person name="Nie X."/>
            <person name="Hall N."/>
            <person name="Anjard C."/>
            <person name="Hemphill L."/>
            <person name="Bason N."/>
            <person name="Farbrother P."/>
            <person name="Desany B."/>
            <person name="Just E."/>
            <person name="Morio T."/>
            <person name="Rost R."/>
            <person name="Churcher C."/>
            <person name="Cooper J."/>
            <person name="Haydock S."/>
            <person name="van Driessche N."/>
            <person name="Cronin A."/>
            <person name="Goodhead I."/>
            <person name="Muzny D."/>
            <person name="Mourier T."/>
            <person name="Pain A."/>
            <person name="Lu M."/>
            <person name="Harper D."/>
            <person name="Lindsay R."/>
            <person name="Hauser H."/>
            <person name="James K."/>
            <person name="Quiles M."/>
            <person name="Madan Babu M."/>
            <person name="Saito T."/>
            <person name="Buchrieser C."/>
            <person name="Wardroper A."/>
            <person name="Felder M."/>
            <person name="Thangavelu M."/>
            <person name="Johnson D."/>
            <person name="Knights A."/>
            <person name="Loulseged H."/>
            <person name="Mungall K."/>
            <person name="Oliver K."/>
            <person name="Price C."/>
            <person name="Quail M.A."/>
            <person name="Urushihara H."/>
            <person name="Hernandez J."/>
            <person name="Rabbinowitsch E."/>
            <person name="Steffen D."/>
            <person name="Sanders M."/>
            <person name="Ma J."/>
            <person name="Kohara Y."/>
            <person name="Sharp S."/>
            <person name="Simmonds M."/>
            <person name="Spiegler S."/>
            <person name="Tivey A."/>
            <person name="Sugano S."/>
            <person name="White B."/>
            <person name="Walker D."/>
            <person name="Woodward J."/>
            <person name="Winckler T."/>
            <person name="Tanaka Y."/>
            <person name="Shaulsky G."/>
            <person name="Schleicher M."/>
            <person name="Weinstock G."/>
            <person name="Rosenthal A."/>
            <person name="Cox E.C."/>
            <person name="Chisholm R.L."/>
            <person name="Gibbs R."/>
            <person name="Loomis W.F."/>
            <person name="Platzer M."/>
            <person name="Kay R.R."/>
            <person name="Williams J."/>
            <person name="Dear P.H."/>
            <person name="Noegel A.A."/>
            <person name="Barrell B."/>
            <person name="Kuspa A."/>
        </authorList>
    </citation>
    <scope>NUCLEOTIDE SEQUENCE [LARGE SCALE GENOMIC DNA]</scope>
    <source>
        <strain evidence="1 2">AX4</strain>
    </source>
</reference>
<dbReference type="RefSeq" id="XP_639949.1">
    <property type="nucleotide sequence ID" value="XM_634857.1"/>
</dbReference>
<dbReference type="AlphaFoldDB" id="Q54NW8"/>
<evidence type="ECO:0000313" key="1">
    <source>
        <dbReference type="EMBL" id="EAL64938.1"/>
    </source>
</evidence>
<dbReference type="KEGG" id="ddi:DDB_G0284949"/>
<dbReference type="EMBL" id="AAFI02000073">
    <property type="protein sequence ID" value="EAL64938.1"/>
    <property type="molecule type" value="Genomic_DNA"/>
</dbReference>
<evidence type="ECO:0000313" key="2">
    <source>
        <dbReference type="Proteomes" id="UP000002195"/>
    </source>
</evidence>
<dbReference type="GeneID" id="8624861"/>
<proteinExistence type="predicted"/>
<organism evidence="1 2">
    <name type="scientific">Dictyostelium discoideum</name>
    <name type="common">Social amoeba</name>
    <dbReference type="NCBI Taxonomy" id="44689"/>
    <lineage>
        <taxon>Eukaryota</taxon>
        <taxon>Amoebozoa</taxon>
        <taxon>Evosea</taxon>
        <taxon>Eumycetozoa</taxon>
        <taxon>Dictyostelia</taxon>
        <taxon>Dictyosteliales</taxon>
        <taxon>Dictyosteliaceae</taxon>
        <taxon>Dictyostelium</taxon>
    </lineage>
</organism>
<dbReference type="InParanoid" id="Q54NW8"/>